<evidence type="ECO:0000256" key="2">
    <source>
        <dbReference type="SAM" id="MobiDB-lite"/>
    </source>
</evidence>
<dbReference type="OMA" id="WSAADST"/>
<reference evidence="3 4" key="1">
    <citation type="submission" date="2015-07" db="EMBL/GenBank/DDBJ databases">
        <title>High-quality genome of monoxenous trypanosomatid Leptomonas pyrrhocoris.</title>
        <authorList>
            <person name="Flegontov P."/>
            <person name="Butenko A."/>
            <person name="Firsov S."/>
            <person name="Vlcek C."/>
            <person name="Logacheva M.D."/>
            <person name="Field M."/>
            <person name="Filatov D."/>
            <person name="Flegontova O."/>
            <person name="Gerasimov E."/>
            <person name="Jackson A.P."/>
            <person name="Kelly S."/>
            <person name="Opperdoes F."/>
            <person name="O'Reilly A."/>
            <person name="Votypka J."/>
            <person name="Yurchenko V."/>
            <person name="Lukes J."/>
        </authorList>
    </citation>
    <scope>NUCLEOTIDE SEQUENCE [LARGE SCALE GENOMIC DNA]</scope>
    <source>
        <strain evidence="3">H10</strain>
    </source>
</reference>
<keyword evidence="4" id="KW-1185">Reference proteome</keyword>
<feature type="region of interest" description="Disordered" evidence="2">
    <location>
        <begin position="272"/>
        <end position="294"/>
    </location>
</feature>
<evidence type="ECO:0000256" key="1">
    <source>
        <dbReference type="SAM" id="Coils"/>
    </source>
</evidence>
<dbReference type="GeneID" id="26900545"/>
<dbReference type="RefSeq" id="XP_015664387.1">
    <property type="nucleotide sequence ID" value="XM_015796379.1"/>
</dbReference>
<feature type="region of interest" description="Disordered" evidence="2">
    <location>
        <begin position="573"/>
        <end position="612"/>
    </location>
</feature>
<feature type="compositionally biased region" description="Basic and acidic residues" evidence="2">
    <location>
        <begin position="681"/>
        <end position="713"/>
    </location>
</feature>
<comment type="caution">
    <text evidence="3">The sequence shown here is derived from an EMBL/GenBank/DDBJ whole genome shotgun (WGS) entry which is preliminary data.</text>
</comment>
<feature type="compositionally biased region" description="Basic and acidic residues" evidence="2">
    <location>
        <begin position="143"/>
        <end position="153"/>
    </location>
</feature>
<keyword evidence="1" id="KW-0175">Coiled coil</keyword>
<feature type="region of interest" description="Disordered" evidence="2">
    <location>
        <begin position="424"/>
        <end position="459"/>
    </location>
</feature>
<dbReference type="OrthoDB" id="267260at2759"/>
<feature type="region of interest" description="Disordered" evidence="2">
    <location>
        <begin position="142"/>
        <end position="233"/>
    </location>
</feature>
<dbReference type="EMBL" id="LGTL01000001">
    <property type="protein sequence ID" value="KPA85948.1"/>
    <property type="molecule type" value="Genomic_DNA"/>
</dbReference>
<feature type="compositionally biased region" description="Low complexity" evidence="2">
    <location>
        <begin position="735"/>
        <end position="751"/>
    </location>
</feature>
<evidence type="ECO:0000313" key="3">
    <source>
        <dbReference type="EMBL" id="KPA85949.1"/>
    </source>
</evidence>
<feature type="compositionally biased region" description="Polar residues" evidence="2">
    <location>
        <begin position="805"/>
        <end position="821"/>
    </location>
</feature>
<feature type="region of interest" description="Disordered" evidence="2">
    <location>
        <begin position="1"/>
        <end position="53"/>
    </location>
</feature>
<accession>A0A0M9GA87</accession>
<dbReference type="Proteomes" id="UP000037923">
    <property type="component" value="Unassembled WGS sequence"/>
</dbReference>
<organism evidence="3 4">
    <name type="scientific">Leptomonas pyrrhocoris</name>
    <name type="common">Firebug parasite</name>
    <dbReference type="NCBI Taxonomy" id="157538"/>
    <lineage>
        <taxon>Eukaryota</taxon>
        <taxon>Discoba</taxon>
        <taxon>Euglenozoa</taxon>
        <taxon>Kinetoplastea</taxon>
        <taxon>Metakinetoplastina</taxon>
        <taxon>Trypanosomatida</taxon>
        <taxon>Trypanosomatidae</taxon>
        <taxon>Leishmaniinae</taxon>
        <taxon>Leptomonas</taxon>
    </lineage>
</organism>
<feature type="region of interest" description="Disordered" evidence="2">
    <location>
        <begin position="674"/>
        <end position="751"/>
    </location>
</feature>
<protein>
    <submittedName>
        <fullName evidence="3">Uncharacterized protein</fullName>
    </submittedName>
</protein>
<feature type="region of interest" description="Disordered" evidence="2">
    <location>
        <begin position="768"/>
        <end position="827"/>
    </location>
</feature>
<name>A0A0M9GA87_LEPPY</name>
<feature type="compositionally biased region" description="Low complexity" evidence="2">
    <location>
        <begin position="165"/>
        <end position="174"/>
    </location>
</feature>
<dbReference type="AlphaFoldDB" id="A0A0M9GA87"/>
<evidence type="ECO:0000313" key="4">
    <source>
        <dbReference type="Proteomes" id="UP000037923"/>
    </source>
</evidence>
<gene>
    <name evidence="3" type="ORF">ABB37_00247</name>
</gene>
<feature type="compositionally biased region" description="Low complexity" evidence="2">
    <location>
        <begin position="595"/>
        <end position="612"/>
    </location>
</feature>
<feature type="region of interest" description="Disordered" evidence="2">
    <location>
        <begin position="86"/>
        <end position="126"/>
    </location>
</feature>
<dbReference type="EMBL" id="LGTL01000001">
    <property type="protein sequence ID" value="KPA85949.1"/>
    <property type="molecule type" value="Genomic_DNA"/>
</dbReference>
<dbReference type="RefSeq" id="XP_015664388.1">
    <property type="nucleotide sequence ID" value="XM_015796380.1"/>
</dbReference>
<feature type="compositionally biased region" description="Acidic residues" evidence="2">
    <location>
        <begin position="772"/>
        <end position="787"/>
    </location>
</feature>
<feature type="compositionally biased region" description="Low complexity" evidence="2">
    <location>
        <begin position="215"/>
        <end position="228"/>
    </location>
</feature>
<dbReference type="VEuPathDB" id="TriTrypDB:LpyrH10_01_2470"/>
<sequence>MSYAQRHRTRVELHQSSLGPCFAPLENTPTRNAPSPGGDQVPEGGPRPRSNSALRAHAARIHQVHATGIDIATWSDAASNAVAGERQPFQLLQRTPPKNEPPRLKASRKQFASPHVSVAPPDSSQSVPVALPIVLNGDSLEAPSKHEEEKEAPATDLRIGGQTSAAPAAAAAPADTDKSAPSQAHPGQHSEVLPAGEMSPSPIPVLQQLFQPQPADSSVPSSARASTSQWPASETFTARLRNIMETRQQIEALVQKQRADEEEMVRAIGTLDEQSPQRQSQQQSPNSAAAAAGGSVSPQAYEQVLMERAAAFAALREFKEKGNAIVHHLYDTVRSQQEQSLELVATVEALKKANKRLKEAVSNGGGTGARTGDSTPTAVPGTAAELQQKVLMQRRVIEQMDQLMQNADRMLLAMRARVEAAERRAAASTAPLDRRQLPPLSKGGGSSSGTRTTTAGDGGPAMVINAATVATPDAVAAIERLSERYPVDQDVATVAAQQRLLLERITQLRQSLKEEEAQRLHLEEVYGATSEETARNVALLEERLQRAENPRVVQLDSASNASALRRELHTLLEEKGKSTGEAAPVEPEDAGGQRSLTHSHASSHASSRSSTPTHALFTAVSVGDVNSTTAANELTGGDVEKKKLAPSAVAAPVVPDPANEAATAVTAMVAATEMKSPVTPNKDESSSPHKEEGKQARTFLGRREIAGSDKNEEGAAAEVKPPLGIPVPDASSLGNSLHRSANSRSSSASRRLVGFRRAAAADVLSRGLESMSDVEGEEETVDVDVEPSEMQGSNGNGIAGVTPTAIHSASSPLPDASTSVELSVKRQQRLHQQMEELTKMEADVTNVVRSLNVE</sequence>
<feature type="compositionally biased region" description="Low complexity" evidence="2">
    <location>
        <begin position="274"/>
        <end position="294"/>
    </location>
</feature>
<feature type="coiled-coil region" evidence="1">
    <location>
        <begin position="495"/>
        <end position="525"/>
    </location>
</feature>
<proteinExistence type="predicted"/>